<dbReference type="AlphaFoldDB" id="A0A2I2KJ82"/>
<evidence type="ECO:0000313" key="2">
    <source>
        <dbReference type="Proteomes" id="UP000234331"/>
    </source>
</evidence>
<gene>
    <name evidence="1" type="ORF">FRACA_110043</name>
</gene>
<dbReference type="EMBL" id="FZMO01000013">
    <property type="protein sequence ID" value="SNQ45729.1"/>
    <property type="molecule type" value="Genomic_DNA"/>
</dbReference>
<name>A0A2I2KJ82_9ACTN</name>
<keyword evidence="2" id="KW-1185">Reference proteome</keyword>
<sequence length="69" mass="7101">MRHASPGRVPGVTAVAMCLVSGASIVLPRGAAVTVDGGAAAPGSRRRSREDRPKGMIIFMTARARRTAA</sequence>
<organism evidence="1 2">
    <name type="scientific">Frankia canadensis</name>
    <dbReference type="NCBI Taxonomy" id="1836972"/>
    <lineage>
        <taxon>Bacteria</taxon>
        <taxon>Bacillati</taxon>
        <taxon>Actinomycetota</taxon>
        <taxon>Actinomycetes</taxon>
        <taxon>Frankiales</taxon>
        <taxon>Frankiaceae</taxon>
        <taxon>Frankia</taxon>
    </lineage>
</organism>
<proteinExistence type="predicted"/>
<dbReference type="Proteomes" id="UP000234331">
    <property type="component" value="Unassembled WGS sequence"/>
</dbReference>
<reference evidence="1 2" key="1">
    <citation type="submission" date="2017-06" db="EMBL/GenBank/DDBJ databases">
        <authorList>
            <person name="Kim H.J."/>
            <person name="Triplett B.A."/>
        </authorList>
    </citation>
    <scope>NUCLEOTIDE SEQUENCE [LARGE SCALE GENOMIC DNA]</scope>
    <source>
        <strain evidence="1">FRACA_ARgP5</strain>
    </source>
</reference>
<evidence type="ECO:0000313" key="1">
    <source>
        <dbReference type="EMBL" id="SNQ45729.1"/>
    </source>
</evidence>
<accession>A0A2I2KJ82</accession>
<protein>
    <submittedName>
        <fullName evidence="1">Uncharacterized protein</fullName>
    </submittedName>
</protein>